<name>A0A2M8M853_PREIN</name>
<evidence type="ECO:0000313" key="2">
    <source>
        <dbReference type="Proteomes" id="UP000228641"/>
    </source>
</evidence>
<evidence type="ECO:0000313" key="1">
    <source>
        <dbReference type="EMBL" id="PJF00384.1"/>
    </source>
</evidence>
<organism evidence="1 2">
    <name type="scientific">Prevotella intermedia</name>
    <dbReference type="NCBI Taxonomy" id="28131"/>
    <lineage>
        <taxon>Bacteria</taxon>
        <taxon>Pseudomonadati</taxon>
        <taxon>Bacteroidota</taxon>
        <taxon>Bacteroidia</taxon>
        <taxon>Bacteroidales</taxon>
        <taxon>Prevotellaceae</taxon>
        <taxon>Prevotella</taxon>
    </lineage>
</organism>
<gene>
    <name evidence="1" type="ORF">CUB97_03350</name>
</gene>
<dbReference type="Proteomes" id="UP000228641">
    <property type="component" value="Unassembled WGS sequence"/>
</dbReference>
<protein>
    <submittedName>
        <fullName evidence="1">Uncharacterized protein</fullName>
    </submittedName>
</protein>
<proteinExistence type="predicted"/>
<dbReference type="EMBL" id="PGGD01000001">
    <property type="protein sequence ID" value="PJF00384.1"/>
    <property type="molecule type" value="Genomic_DNA"/>
</dbReference>
<dbReference type="AlphaFoldDB" id="A0A2M8M853"/>
<accession>A0A2M8M853</accession>
<sequence>MIRTNIQNHFPHQLTNGITTCSSIYVADYTEQTKLDKIKRAVELIKGSPPSDIDYFTVNNSCNLEIDGIPFNNTSFIRANGSPLSQCESTIYPHNSNNNPWILFLELKYSCKSENNENNLNKARRQLFKTQYYYRSQGVFDKNNTCYLLASLPMQRPPFANISLTQPYLSAMKRRHNVVIRFQNSVEIIDDKKIKV</sequence>
<reference evidence="1 2" key="1">
    <citation type="submission" date="2017-11" db="EMBL/GenBank/DDBJ databases">
        <title>Genome sequencing of Prevotella intermedia KCOM 1779.</title>
        <authorList>
            <person name="Kook J.-K."/>
            <person name="Park S.-N."/>
            <person name="Lim Y.K."/>
        </authorList>
    </citation>
    <scope>NUCLEOTIDE SEQUENCE [LARGE SCALE GENOMIC DNA]</scope>
    <source>
        <strain evidence="1 2">KCOM 1779</strain>
    </source>
</reference>
<comment type="caution">
    <text evidence="1">The sequence shown here is derived from an EMBL/GenBank/DDBJ whole genome shotgun (WGS) entry which is preliminary data.</text>
</comment>